<keyword evidence="7" id="KW-0547">Nucleotide-binding</keyword>
<dbReference type="GO" id="GO:0000155">
    <property type="term" value="F:phosphorelay sensor kinase activity"/>
    <property type="evidence" value="ECO:0007669"/>
    <property type="project" value="InterPro"/>
</dbReference>
<dbReference type="CDD" id="cd00082">
    <property type="entry name" value="HisKA"/>
    <property type="match status" value="1"/>
</dbReference>
<evidence type="ECO:0000256" key="10">
    <source>
        <dbReference type="ARBA" id="ARBA00023012"/>
    </source>
</evidence>
<dbReference type="SUPFAM" id="SSF158472">
    <property type="entry name" value="HAMP domain-like"/>
    <property type="match status" value="1"/>
</dbReference>
<dbReference type="SMART" id="SM00304">
    <property type="entry name" value="HAMP"/>
    <property type="match status" value="1"/>
</dbReference>
<evidence type="ECO:0000313" key="15">
    <source>
        <dbReference type="EMBL" id="OGY24096.1"/>
    </source>
</evidence>
<dbReference type="GO" id="GO:0005886">
    <property type="term" value="C:plasma membrane"/>
    <property type="evidence" value="ECO:0007669"/>
    <property type="project" value="UniProtKB-SubCell"/>
</dbReference>
<dbReference type="Pfam" id="PF02518">
    <property type="entry name" value="HATPase_c"/>
    <property type="match status" value="1"/>
</dbReference>
<evidence type="ECO:0000256" key="9">
    <source>
        <dbReference type="ARBA" id="ARBA00022840"/>
    </source>
</evidence>
<dbReference type="Gene3D" id="6.10.340.10">
    <property type="match status" value="1"/>
</dbReference>
<dbReference type="Gene3D" id="1.10.287.130">
    <property type="match status" value="1"/>
</dbReference>
<dbReference type="AlphaFoldDB" id="A0A1G1W8U5"/>
<evidence type="ECO:0000256" key="2">
    <source>
        <dbReference type="ARBA" id="ARBA00004236"/>
    </source>
</evidence>
<dbReference type="GO" id="GO:0030295">
    <property type="term" value="F:protein kinase activator activity"/>
    <property type="evidence" value="ECO:0007669"/>
    <property type="project" value="TreeGrafter"/>
</dbReference>
<evidence type="ECO:0000256" key="7">
    <source>
        <dbReference type="ARBA" id="ARBA00022741"/>
    </source>
</evidence>
<evidence type="ECO:0000256" key="4">
    <source>
        <dbReference type="ARBA" id="ARBA00022475"/>
    </source>
</evidence>
<dbReference type="PROSITE" id="PS50109">
    <property type="entry name" value="HIS_KIN"/>
    <property type="match status" value="1"/>
</dbReference>
<dbReference type="InterPro" id="IPR003660">
    <property type="entry name" value="HAMP_dom"/>
</dbReference>
<protein>
    <recommendedName>
        <fullName evidence="3">histidine kinase</fullName>
        <ecNumber evidence="3">2.7.13.3</ecNumber>
    </recommendedName>
</protein>
<dbReference type="CDD" id="cd06225">
    <property type="entry name" value="HAMP"/>
    <property type="match status" value="1"/>
</dbReference>
<dbReference type="GO" id="GO:0007234">
    <property type="term" value="P:osmosensory signaling via phosphorelay pathway"/>
    <property type="evidence" value="ECO:0007669"/>
    <property type="project" value="TreeGrafter"/>
</dbReference>
<dbReference type="CDD" id="cd00075">
    <property type="entry name" value="HATPase"/>
    <property type="match status" value="1"/>
</dbReference>
<dbReference type="InterPro" id="IPR003594">
    <property type="entry name" value="HATPase_dom"/>
</dbReference>
<dbReference type="InterPro" id="IPR036890">
    <property type="entry name" value="HATPase_C_sf"/>
</dbReference>
<dbReference type="Proteomes" id="UP000176631">
    <property type="component" value="Unassembled WGS sequence"/>
</dbReference>
<keyword evidence="11 12" id="KW-0472">Membrane</keyword>
<keyword evidence="12" id="KW-1133">Transmembrane helix</keyword>
<dbReference type="Pfam" id="PF00672">
    <property type="entry name" value="HAMP"/>
    <property type="match status" value="1"/>
</dbReference>
<dbReference type="EC" id="2.7.13.3" evidence="3"/>
<accession>A0A1G1W8U5</accession>
<keyword evidence="5" id="KW-0597">Phosphoprotein</keyword>
<feature type="domain" description="HAMP" evidence="14">
    <location>
        <begin position="206"/>
        <end position="258"/>
    </location>
</feature>
<keyword evidence="12" id="KW-0812">Transmembrane</keyword>
<evidence type="ECO:0000313" key="16">
    <source>
        <dbReference type="Proteomes" id="UP000176631"/>
    </source>
</evidence>
<dbReference type="GO" id="GO:0000156">
    <property type="term" value="F:phosphorelay response regulator activity"/>
    <property type="evidence" value="ECO:0007669"/>
    <property type="project" value="TreeGrafter"/>
</dbReference>
<proteinExistence type="predicted"/>
<dbReference type="InterPro" id="IPR050351">
    <property type="entry name" value="BphY/WalK/GraS-like"/>
</dbReference>
<feature type="domain" description="Histidine kinase" evidence="13">
    <location>
        <begin position="273"/>
        <end position="491"/>
    </location>
</feature>
<dbReference type="SMART" id="SM00387">
    <property type="entry name" value="HATPase_c"/>
    <property type="match status" value="1"/>
</dbReference>
<dbReference type="FunFam" id="3.30.565.10:FF:000023">
    <property type="entry name" value="PAS domain-containing sensor histidine kinase"/>
    <property type="match status" value="1"/>
</dbReference>
<dbReference type="PRINTS" id="PR00344">
    <property type="entry name" value="BCTRLSENSOR"/>
</dbReference>
<dbReference type="SUPFAM" id="SSF55874">
    <property type="entry name" value="ATPase domain of HSP90 chaperone/DNA topoisomerase II/histidine kinase"/>
    <property type="match status" value="1"/>
</dbReference>
<gene>
    <name evidence="15" type="ORF">A2172_00950</name>
</gene>
<reference evidence="15 16" key="1">
    <citation type="journal article" date="2016" name="Nat. Commun.">
        <title>Thousands of microbial genomes shed light on interconnected biogeochemical processes in an aquifer system.</title>
        <authorList>
            <person name="Anantharaman K."/>
            <person name="Brown C.T."/>
            <person name="Hug L.A."/>
            <person name="Sharon I."/>
            <person name="Castelle C.J."/>
            <person name="Probst A.J."/>
            <person name="Thomas B.C."/>
            <person name="Singh A."/>
            <person name="Wilkins M.J."/>
            <person name="Karaoz U."/>
            <person name="Brodie E.L."/>
            <person name="Williams K.H."/>
            <person name="Hubbard S.S."/>
            <person name="Banfield J.F."/>
        </authorList>
    </citation>
    <scope>NUCLEOTIDE SEQUENCE [LARGE SCALE GENOMIC DNA]</scope>
</reference>
<dbReference type="InterPro" id="IPR005467">
    <property type="entry name" value="His_kinase_dom"/>
</dbReference>
<dbReference type="Gene3D" id="3.30.565.10">
    <property type="entry name" value="Histidine kinase-like ATPase, C-terminal domain"/>
    <property type="match status" value="1"/>
</dbReference>
<dbReference type="PROSITE" id="PS50885">
    <property type="entry name" value="HAMP"/>
    <property type="match status" value="1"/>
</dbReference>
<dbReference type="SMART" id="SM00388">
    <property type="entry name" value="HisKA"/>
    <property type="match status" value="1"/>
</dbReference>
<feature type="transmembrane region" description="Helical" evidence="12">
    <location>
        <begin position="12"/>
        <end position="37"/>
    </location>
</feature>
<organism evidence="15 16">
    <name type="scientific">Candidatus Woykebacteria bacterium RBG_13_40_15</name>
    <dbReference type="NCBI Taxonomy" id="1802593"/>
    <lineage>
        <taxon>Bacteria</taxon>
        <taxon>Candidatus Woykeibacteriota</taxon>
    </lineage>
</organism>
<sequence length="496" mass="55189">MKLLPQTLFKSIRVRFGVIIAILLLLVFALSSGVLIIRTINSQNKTLITQARAFSELSSQPIGDTYSLYYGSGYLKFTELIGKILALNPDIIKVQIISANGEILFDSTQVSADKPPEIKNETDKAVIEKVKLNEESEIPARTEGSKPTQIIQPYFEDFGAHPFSIRYFISYDSVTQNMAAIITTSALLSAGFLIGAIILIFIVVGRTIINPMETVIKGARLIQGGDFSHNIEVKNKDEIGDLAAAVNQMAQTLKRNIESLRELDKLKDEFVFLASHNLRTPITVIKGYIGLLQRDKSLGAKAKNRLEKMQASTKELQLLAESLLNLASLEYKDKELLISDVDLVELVEEITEEFGKEVGEKRISYILEFPSTPPSKIAADKERIKQALGNLIDNAIKFNRDGGKVIIKLEEKDKDLILSIEDTGVGISKEESEHIFQKFHRATSVLNYNYEGIGVGLYITRLIIEAHQGKVWFESKLGEGTTFFVKLPVKAEHSVG</sequence>
<evidence type="ECO:0000256" key="3">
    <source>
        <dbReference type="ARBA" id="ARBA00012438"/>
    </source>
</evidence>
<dbReference type="STRING" id="1802593.A2172_00950"/>
<name>A0A1G1W8U5_9BACT</name>
<comment type="subcellular location">
    <subcellularLocation>
        <location evidence="2">Cell membrane</location>
    </subcellularLocation>
</comment>
<comment type="caution">
    <text evidence="15">The sequence shown here is derived from an EMBL/GenBank/DDBJ whole genome shotgun (WGS) entry which is preliminary data.</text>
</comment>
<dbReference type="InterPro" id="IPR004358">
    <property type="entry name" value="Sig_transdc_His_kin-like_C"/>
</dbReference>
<dbReference type="PANTHER" id="PTHR42878:SF7">
    <property type="entry name" value="SENSOR HISTIDINE KINASE GLRK"/>
    <property type="match status" value="1"/>
</dbReference>
<dbReference type="PANTHER" id="PTHR42878">
    <property type="entry name" value="TWO-COMPONENT HISTIDINE KINASE"/>
    <property type="match status" value="1"/>
</dbReference>
<dbReference type="InterPro" id="IPR003661">
    <property type="entry name" value="HisK_dim/P_dom"/>
</dbReference>
<evidence type="ECO:0000256" key="1">
    <source>
        <dbReference type="ARBA" id="ARBA00000085"/>
    </source>
</evidence>
<keyword evidence="4" id="KW-1003">Cell membrane</keyword>
<dbReference type="GO" id="GO:0005524">
    <property type="term" value="F:ATP binding"/>
    <property type="evidence" value="ECO:0007669"/>
    <property type="project" value="UniProtKB-KW"/>
</dbReference>
<dbReference type="Pfam" id="PF00512">
    <property type="entry name" value="HisKA"/>
    <property type="match status" value="1"/>
</dbReference>
<dbReference type="SUPFAM" id="SSF47384">
    <property type="entry name" value="Homodimeric domain of signal transducing histidine kinase"/>
    <property type="match status" value="1"/>
</dbReference>
<dbReference type="InterPro" id="IPR036097">
    <property type="entry name" value="HisK_dim/P_sf"/>
</dbReference>
<keyword evidence="6" id="KW-0808">Transferase</keyword>
<keyword evidence="8" id="KW-0418">Kinase</keyword>
<evidence type="ECO:0000256" key="8">
    <source>
        <dbReference type="ARBA" id="ARBA00022777"/>
    </source>
</evidence>
<evidence type="ECO:0000259" key="14">
    <source>
        <dbReference type="PROSITE" id="PS50885"/>
    </source>
</evidence>
<evidence type="ECO:0000256" key="12">
    <source>
        <dbReference type="SAM" id="Phobius"/>
    </source>
</evidence>
<evidence type="ECO:0000256" key="11">
    <source>
        <dbReference type="ARBA" id="ARBA00023136"/>
    </source>
</evidence>
<comment type="catalytic activity">
    <reaction evidence="1">
        <text>ATP + protein L-histidine = ADP + protein N-phospho-L-histidine.</text>
        <dbReference type="EC" id="2.7.13.3"/>
    </reaction>
</comment>
<keyword evidence="9" id="KW-0067">ATP-binding</keyword>
<evidence type="ECO:0000256" key="5">
    <source>
        <dbReference type="ARBA" id="ARBA00022553"/>
    </source>
</evidence>
<evidence type="ECO:0000259" key="13">
    <source>
        <dbReference type="PROSITE" id="PS50109"/>
    </source>
</evidence>
<feature type="transmembrane region" description="Helical" evidence="12">
    <location>
        <begin position="178"/>
        <end position="204"/>
    </location>
</feature>
<keyword evidence="10" id="KW-0902">Two-component regulatory system</keyword>
<evidence type="ECO:0000256" key="6">
    <source>
        <dbReference type="ARBA" id="ARBA00022679"/>
    </source>
</evidence>
<dbReference type="EMBL" id="MHCP01000015">
    <property type="protein sequence ID" value="OGY24096.1"/>
    <property type="molecule type" value="Genomic_DNA"/>
</dbReference>